<evidence type="ECO:0000313" key="5">
    <source>
        <dbReference type="EMBL" id="MDP9923299.1"/>
    </source>
</evidence>
<dbReference type="SMART" id="SM00342">
    <property type="entry name" value="HTH_ARAC"/>
    <property type="match status" value="1"/>
</dbReference>
<dbReference type="Pfam" id="PF12833">
    <property type="entry name" value="HTH_18"/>
    <property type="match status" value="1"/>
</dbReference>
<reference evidence="5" key="1">
    <citation type="submission" date="2023-07" db="EMBL/GenBank/DDBJ databases">
        <title>Sorghum-associated microbial communities from plants grown in Nebraska, USA.</title>
        <authorList>
            <person name="Schachtman D."/>
        </authorList>
    </citation>
    <scope>NUCLEOTIDE SEQUENCE</scope>
    <source>
        <strain evidence="5">DS2795</strain>
    </source>
</reference>
<dbReference type="AlphaFoldDB" id="A0AAW8DV39"/>
<organism evidence="5 6">
    <name type="scientific">Variovorax boronicumulans</name>
    <dbReference type="NCBI Taxonomy" id="436515"/>
    <lineage>
        <taxon>Bacteria</taxon>
        <taxon>Pseudomonadati</taxon>
        <taxon>Pseudomonadota</taxon>
        <taxon>Betaproteobacteria</taxon>
        <taxon>Burkholderiales</taxon>
        <taxon>Comamonadaceae</taxon>
        <taxon>Variovorax</taxon>
    </lineage>
</organism>
<dbReference type="Proteomes" id="UP001244295">
    <property type="component" value="Unassembled WGS sequence"/>
</dbReference>
<keyword evidence="3" id="KW-0804">Transcription</keyword>
<keyword evidence="2 5" id="KW-0238">DNA-binding</keyword>
<protein>
    <submittedName>
        <fullName evidence="5">AraC-like DNA-binding protein</fullName>
    </submittedName>
</protein>
<dbReference type="InterPro" id="IPR018060">
    <property type="entry name" value="HTH_AraC"/>
</dbReference>
<keyword evidence="1" id="KW-0805">Transcription regulation</keyword>
<dbReference type="Gene3D" id="1.10.10.60">
    <property type="entry name" value="Homeodomain-like"/>
    <property type="match status" value="1"/>
</dbReference>
<evidence type="ECO:0000313" key="6">
    <source>
        <dbReference type="Proteomes" id="UP001244295"/>
    </source>
</evidence>
<dbReference type="Pfam" id="PF12625">
    <property type="entry name" value="Arabinose_bd"/>
    <property type="match status" value="1"/>
</dbReference>
<evidence type="ECO:0000256" key="2">
    <source>
        <dbReference type="ARBA" id="ARBA00023125"/>
    </source>
</evidence>
<gene>
    <name evidence="5" type="ORF">J2W25_002320</name>
</gene>
<dbReference type="GO" id="GO:0005829">
    <property type="term" value="C:cytosol"/>
    <property type="evidence" value="ECO:0007669"/>
    <property type="project" value="TreeGrafter"/>
</dbReference>
<dbReference type="PROSITE" id="PS01124">
    <property type="entry name" value="HTH_ARAC_FAMILY_2"/>
    <property type="match status" value="1"/>
</dbReference>
<evidence type="ECO:0000259" key="4">
    <source>
        <dbReference type="PROSITE" id="PS01124"/>
    </source>
</evidence>
<dbReference type="RefSeq" id="WP_307636818.1">
    <property type="nucleotide sequence ID" value="NZ_JAUSRR010000003.1"/>
</dbReference>
<dbReference type="PANTHER" id="PTHR47894:SF1">
    <property type="entry name" value="HTH-TYPE TRANSCRIPTIONAL REGULATOR VQSM"/>
    <property type="match status" value="1"/>
</dbReference>
<comment type="caution">
    <text evidence="5">The sequence shown here is derived from an EMBL/GenBank/DDBJ whole genome shotgun (WGS) entry which is preliminary data.</text>
</comment>
<dbReference type="InterPro" id="IPR009057">
    <property type="entry name" value="Homeodomain-like_sf"/>
</dbReference>
<evidence type="ECO:0000256" key="1">
    <source>
        <dbReference type="ARBA" id="ARBA00023015"/>
    </source>
</evidence>
<feature type="domain" description="HTH araC/xylS-type" evidence="4">
    <location>
        <begin position="261"/>
        <end position="363"/>
    </location>
</feature>
<dbReference type="GO" id="GO:0003700">
    <property type="term" value="F:DNA-binding transcription factor activity"/>
    <property type="evidence" value="ECO:0007669"/>
    <property type="project" value="InterPro"/>
</dbReference>
<proteinExistence type="predicted"/>
<dbReference type="PANTHER" id="PTHR47894">
    <property type="entry name" value="HTH-TYPE TRANSCRIPTIONAL REGULATOR GADX"/>
    <property type="match status" value="1"/>
</dbReference>
<evidence type="ECO:0000256" key="3">
    <source>
        <dbReference type="ARBA" id="ARBA00023163"/>
    </source>
</evidence>
<dbReference type="InterPro" id="IPR032687">
    <property type="entry name" value="AraC-type_N"/>
</dbReference>
<dbReference type="EMBL" id="JAUSRR010000003">
    <property type="protein sequence ID" value="MDP9923299.1"/>
    <property type="molecule type" value="Genomic_DNA"/>
</dbReference>
<dbReference type="GO" id="GO:0000976">
    <property type="term" value="F:transcription cis-regulatory region binding"/>
    <property type="evidence" value="ECO:0007669"/>
    <property type="project" value="TreeGrafter"/>
</dbReference>
<name>A0AAW8DV39_9BURK</name>
<sequence length="363" mass="40315">MRSTEASAPLWPAGAWKEAEKIVSRSPTDFEERVYAPQRITAIVATLAEDGVSPAHVLAGSGLDEAAPVTRVSYAQVATVLHNALRLAPDPAFALRAGARMHLTQYGIYGYALLSSRTYAQLLEFSVKYRRVIGPMTSMAYDAEHNPAICSFEPLLSLDPCDPLYRIALEFTYAAHLTLCRDVLGPTFNLTAVHVTYPAPAHANAYATLLQCPTVQFAQSANELHFDPAWAGCIPQLQDGITHEMARQSCQQFLDELTHISGTAALVRRALADQMPWRFPKIEAMALELALEPRTLRRKLEAQGTSYRQILADVRRGLAIEYLRKTRMTTEEIASRLGYSDAANFRHAFARWTGKTPHAYRLI</sequence>
<accession>A0AAW8DV39</accession>
<dbReference type="SUPFAM" id="SSF46689">
    <property type="entry name" value="Homeodomain-like"/>
    <property type="match status" value="1"/>
</dbReference>